<organism evidence="3 4">
    <name type="scientific">Massarina eburnea CBS 473.64</name>
    <dbReference type="NCBI Taxonomy" id="1395130"/>
    <lineage>
        <taxon>Eukaryota</taxon>
        <taxon>Fungi</taxon>
        <taxon>Dikarya</taxon>
        <taxon>Ascomycota</taxon>
        <taxon>Pezizomycotina</taxon>
        <taxon>Dothideomycetes</taxon>
        <taxon>Pleosporomycetidae</taxon>
        <taxon>Pleosporales</taxon>
        <taxon>Massarineae</taxon>
        <taxon>Massarinaceae</taxon>
        <taxon>Massarina</taxon>
    </lineage>
</organism>
<keyword evidence="4" id="KW-1185">Reference proteome</keyword>
<protein>
    <submittedName>
        <fullName evidence="3">Uncharacterized protein</fullName>
    </submittedName>
</protein>
<evidence type="ECO:0000256" key="2">
    <source>
        <dbReference type="SAM" id="Phobius"/>
    </source>
</evidence>
<feature type="transmembrane region" description="Helical" evidence="2">
    <location>
        <begin position="98"/>
        <end position="120"/>
    </location>
</feature>
<dbReference type="Proteomes" id="UP000799753">
    <property type="component" value="Unassembled WGS sequence"/>
</dbReference>
<keyword evidence="2" id="KW-1133">Transmembrane helix</keyword>
<dbReference type="AlphaFoldDB" id="A0A6A6S186"/>
<name>A0A6A6S186_9PLEO</name>
<reference evidence="3" key="1">
    <citation type="journal article" date="2020" name="Stud. Mycol.">
        <title>101 Dothideomycetes genomes: a test case for predicting lifestyles and emergence of pathogens.</title>
        <authorList>
            <person name="Haridas S."/>
            <person name="Albert R."/>
            <person name="Binder M."/>
            <person name="Bloem J."/>
            <person name="Labutti K."/>
            <person name="Salamov A."/>
            <person name="Andreopoulos B."/>
            <person name="Baker S."/>
            <person name="Barry K."/>
            <person name="Bills G."/>
            <person name="Bluhm B."/>
            <person name="Cannon C."/>
            <person name="Castanera R."/>
            <person name="Culley D."/>
            <person name="Daum C."/>
            <person name="Ezra D."/>
            <person name="Gonzalez J."/>
            <person name="Henrissat B."/>
            <person name="Kuo A."/>
            <person name="Liang C."/>
            <person name="Lipzen A."/>
            <person name="Lutzoni F."/>
            <person name="Magnuson J."/>
            <person name="Mondo S."/>
            <person name="Nolan M."/>
            <person name="Ohm R."/>
            <person name="Pangilinan J."/>
            <person name="Park H.-J."/>
            <person name="Ramirez L."/>
            <person name="Alfaro M."/>
            <person name="Sun H."/>
            <person name="Tritt A."/>
            <person name="Yoshinaga Y."/>
            <person name="Zwiers L.-H."/>
            <person name="Turgeon B."/>
            <person name="Goodwin S."/>
            <person name="Spatafora J."/>
            <person name="Crous P."/>
            <person name="Grigoriev I."/>
        </authorList>
    </citation>
    <scope>NUCLEOTIDE SEQUENCE</scope>
    <source>
        <strain evidence="3">CBS 473.64</strain>
    </source>
</reference>
<feature type="compositionally biased region" description="Basic and acidic residues" evidence="1">
    <location>
        <begin position="134"/>
        <end position="147"/>
    </location>
</feature>
<evidence type="ECO:0000313" key="4">
    <source>
        <dbReference type="Proteomes" id="UP000799753"/>
    </source>
</evidence>
<keyword evidence="2" id="KW-0472">Membrane</keyword>
<keyword evidence="2" id="KW-0812">Transmembrane</keyword>
<feature type="transmembrane region" description="Helical" evidence="2">
    <location>
        <begin position="29"/>
        <end position="51"/>
    </location>
</feature>
<dbReference type="EMBL" id="MU006783">
    <property type="protein sequence ID" value="KAF2641265.1"/>
    <property type="molecule type" value="Genomic_DNA"/>
</dbReference>
<proteinExistence type="predicted"/>
<evidence type="ECO:0000256" key="1">
    <source>
        <dbReference type="SAM" id="MobiDB-lite"/>
    </source>
</evidence>
<evidence type="ECO:0000313" key="3">
    <source>
        <dbReference type="EMBL" id="KAF2641265.1"/>
    </source>
</evidence>
<feature type="region of interest" description="Disordered" evidence="1">
    <location>
        <begin position="134"/>
        <end position="161"/>
    </location>
</feature>
<accession>A0A6A6S186</accession>
<sequence>MTDSMEKRPDQEEPKPALHFHLWGIIKRIIGFLNSIKLLFSIMFLGLPAFASWKTVVYTDAYEDFKHSEQLNSTKETDIRNRNIKFERFMKAAVASSYAWLAFKFLFVAYILWHFLLAMLGPDFWHNFEEYRASQKKHKEESYERKYGARKSRRLQDTEER</sequence>
<gene>
    <name evidence="3" type="ORF">P280DRAFT_468914</name>
</gene>